<feature type="domain" description="Methyltransferase type 11" evidence="1">
    <location>
        <begin position="85"/>
        <end position="129"/>
    </location>
</feature>
<dbReference type="OrthoDB" id="9800231at2"/>
<dbReference type="Pfam" id="PF08241">
    <property type="entry name" value="Methyltransf_11"/>
    <property type="match status" value="1"/>
</dbReference>
<evidence type="ECO:0000313" key="3">
    <source>
        <dbReference type="Proteomes" id="UP000016569"/>
    </source>
</evidence>
<keyword evidence="2" id="KW-0489">Methyltransferase</keyword>
<evidence type="ECO:0000259" key="1">
    <source>
        <dbReference type="Pfam" id="PF08241"/>
    </source>
</evidence>
<proteinExistence type="predicted"/>
<organism evidence="2 3">
    <name type="scientific">Brevundimonas abyssalis TAR-001</name>
    <dbReference type="NCBI Taxonomy" id="1391729"/>
    <lineage>
        <taxon>Bacteria</taxon>
        <taxon>Pseudomonadati</taxon>
        <taxon>Pseudomonadota</taxon>
        <taxon>Alphaproteobacteria</taxon>
        <taxon>Caulobacterales</taxon>
        <taxon>Caulobacteraceae</taxon>
        <taxon>Brevundimonas</taxon>
    </lineage>
</organism>
<comment type="caution">
    <text evidence="2">The sequence shown here is derived from an EMBL/GenBank/DDBJ whole genome shotgun (WGS) entry which is preliminary data.</text>
</comment>
<dbReference type="Gene3D" id="3.40.50.150">
    <property type="entry name" value="Vaccinia Virus protein VP39"/>
    <property type="match status" value="1"/>
</dbReference>
<dbReference type="GO" id="GO:0032259">
    <property type="term" value="P:methylation"/>
    <property type="evidence" value="ECO:0007669"/>
    <property type="project" value="UniProtKB-KW"/>
</dbReference>
<dbReference type="EMBL" id="BATC01000029">
    <property type="protein sequence ID" value="GAD59501.1"/>
    <property type="molecule type" value="Genomic_DNA"/>
</dbReference>
<dbReference type="SUPFAM" id="SSF53335">
    <property type="entry name" value="S-adenosyl-L-methionine-dependent methyltransferases"/>
    <property type="match status" value="1"/>
</dbReference>
<evidence type="ECO:0000313" key="2">
    <source>
        <dbReference type="EMBL" id="GAD59501.1"/>
    </source>
</evidence>
<keyword evidence="2" id="KW-0808">Transferase</keyword>
<dbReference type="AlphaFoldDB" id="A0A8E0TSN5"/>
<sequence length="255" mass="27257">MRRSVDDLKAFYGEPAGVLARRLVARRLEDAWGEAANCDVLGIGYCTPWLGAFVGARRVVAAMPGGQGAERWPSVGRNRTLLVEDQGLPFASGTFDRVLMMHALEEADHAQALMAEAVRVMAPAGRIILAVASRGGLWARSESTPFGHGRPFSRGQVEHLLREVQLEPLAWSQTLYVPPWKLLLGMAEGFEQAGRMLLPAACGLILVEASRRTYAPRKVSGGAAVPVEAALAKGVLASRPAARGARRLDGGGEPA</sequence>
<name>A0A8E0TSN5_9CAUL</name>
<dbReference type="RefSeq" id="WP_021697596.1">
    <property type="nucleotide sequence ID" value="NZ_BATC01000029.1"/>
</dbReference>
<protein>
    <submittedName>
        <fullName evidence="2">SAM-dependent methyltransferase 2</fullName>
    </submittedName>
</protein>
<keyword evidence="3" id="KW-1185">Reference proteome</keyword>
<reference evidence="3" key="1">
    <citation type="journal article" date="2013" name="Genome Announc.">
        <title>Draft Genome Sequence of the Dimorphic Prosthecate Bacterium Brevundimonas abyssalis TAR-001T.</title>
        <authorList>
            <person name="Tsubouchi T."/>
            <person name="Nishi S."/>
            <person name="Usui K."/>
            <person name="Shimane Y."/>
            <person name="Takaki Y."/>
            <person name="Maruyama T."/>
            <person name="Hatada Y."/>
        </authorList>
    </citation>
    <scope>NUCLEOTIDE SEQUENCE [LARGE SCALE GENOMIC DNA]</scope>
    <source>
        <strain evidence="3">TAR-001</strain>
    </source>
</reference>
<dbReference type="GO" id="GO:0008757">
    <property type="term" value="F:S-adenosylmethionine-dependent methyltransferase activity"/>
    <property type="evidence" value="ECO:0007669"/>
    <property type="project" value="InterPro"/>
</dbReference>
<dbReference type="Proteomes" id="UP000016569">
    <property type="component" value="Unassembled WGS sequence"/>
</dbReference>
<dbReference type="InterPro" id="IPR029063">
    <property type="entry name" value="SAM-dependent_MTases_sf"/>
</dbReference>
<gene>
    <name evidence="2" type="ORF">MBEBAB_1751</name>
</gene>
<accession>A0A8E0TSN5</accession>
<dbReference type="InterPro" id="IPR013216">
    <property type="entry name" value="Methyltransf_11"/>
</dbReference>